<gene>
    <name evidence="7" type="ORF">METZ01_LOCUS102039</name>
</gene>
<dbReference type="SUPFAM" id="SSF54211">
    <property type="entry name" value="Ribosomal protein S5 domain 2-like"/>
    <property type="match status" value="1"/>
</dbReference>
<keyword evidence="4" id="KW-0255">Endonuclease</keyword>
<comment type="function">
    <text evidence="1">RNaseP catalyzes the removal of the 5'-leader sequence from pre-tRNA to produce the mature 5'-terminus. It can also cleave other RNA substrates such as 4.5S RNA. The protein component plays an auxiliary but essential role in vivo by binding to the 5'-leader sequence and broadening the substrate specificity of the ribozyme.</text>
</comment>
<keyword evidence="2" id="KW-0819">tRNA processing</keyword>
<dbReference type="AlphaFoldDB" id="A0A381W9K7"/>
<keyword evidence="6" id="KW-0694">RNA-binding</keyword>
<evidence type="ECO:0000256" key="5">
    <source>
        <dbReference type="ARBA" id="ARBA00022801"/>
    </source>
</evidence>
<evidence type="ECO:0000313" key="7">
    <source>
        <dbReference type="EMBL" id="SVA49185.1"/>
    </source>
</evidence>
<dbReference type="InterPro" id="IPR020568">
    <property type="entry name" value="Ribosomal_Su5_D2-typ_SF"/>
</dbReference>
<evidence type="ECO:0000256" key="3">
    <source>
        <dbReference type="ARBA" id="ARBA00022722"/>
    </source>
</evidence>
<dbReference type="GO" id="GO:0004526">
    <property type="term" value="F:ribonuclease P activity"/>
    <property type="evidence" value="ECO:0007669"/>
    <property type="project" value="InterPro"/>
</dbReference>
<evidence type="ECO:0000256" key="6">
    <source>
        <dbReference type="ARBA" id="ARBA00022884"/>
    </source>
</evidence>
<evidence type="ECO:0000256" key="2">
    <source>
        <dbReference type="ARBA" id="ARBA00022694"/>
    </source>
</evidence>
<keyword evidence="5" id="KW-0378">Hydrolase</keyword>
<dbReference type="Gene3D" id="3.30.230.10">
    <property type="match status" value="1"/>
</dbReference>
<organism evidence="7">
    <name type="scientific">marine metagenome</name>
    <dbReference type="NCBI Taxonomy" id="408172"/>
    <lineage>
        <taxon>unclassified sequences</taxon>
        <taxon>metagenomes</taxon>
        <taxon>ecological metagenomes</taxon>
    </lineage>
</organism>
<protein>
    <submittedName>
        <fullName evidence="7">Uncharacterized protein</fullName>
    </submittedName>
</protein>
<dbReference type="Pfam" id="PF00825">
    <property type="entry name" value="Ribonuclease_P"/>
    <property type="match status" value="1"/>
</dbReference>
<dbReference type="InterPro" id="IPR000100">
    <property type="entry name" value="RNase_P"/>
</dbReference>
<sequence length="95" mass="10952">MVREKGSFIKGKNLNLQILINQDLNNSIGVGYIATKKIGKAFKRNRARRIMKELAKKILIKGKINSYFVLIAKPSLLQTSFEDLFRELEDKINEK</sequence>
<dbReference type="InterPro" id="IPR020539">
    <property type="entry name" value="RNase_P_CS"/>
</dbReference>
<evidence type="ECO:0000256" key="4">
    <source>
        <dbReference type="ARBA" id="ARBA00022759"/>
    </source>
</evidence>
<dbReference type="PROSITE" id="PS00648">
    <property type="entry name" value="RIBONUCLEASE_P"/>
    <property type="match status" value="1"/>
</dbReference>
<dbReference type="InterPro" id="IPR014721">
    <property type="entry name" value="Ribsml_uS5_D2-typ_fold_subgr"/>
</dbReference>
<accession>A0A381W9K7</accession>
<name>A0A381W9K7_9ZZZZ</name>
<evidence type="ECO:0000256" key="1">
    <source>
        <dbReference type="ARBA" id="ARBA00002663"/>
    </source>
</evidence>
<proteinExistence type="predicted"/>
<dbReference type="GO" id="GO:0000049">
    <property type="term" value="F:tRNA binding"/>
    <property type="evidence" value="ECO:0007669"/>
    <property type="project" value="InterPro"/>
</dbReference>
<keyword evidence="3" id="KW-0540">Nuclease</keyword>
<reference evidence="7" key="1">
    <citation type="submission" date="2018-05" db="EMBL/GenBank/DDBJ databases">
        <authorList>
            <person name="Lanie J.A."/>
            <person name="Ng W.-L."/>
            <person name="Kazmierczak K.M."/>
            <person name="Andrzejewski T.M."/>
            <person name="Davidsen T.M."/>
            <person name="Wayne K.J."/>
            <person name="Tettelin H."/>
            <person name="Glass J.I."/>
            <person name="Rusch D."/>
            <person name="Podicherti R."/>
            <person name="Tsui H.-C.T."/>
            <person name="Winkler M.E."/>
        </authorList>
    </citation>
    <scope>NUCLEOTIDE SEQUENCE</scope>
</reference>
<dbReference type="GO" id="GO:0008033">
    <property type="term" value="P:tRNA processing"/>
    <property type="evidence" value="ECO:0007669"/>
    <property type="project" value="UniProtKB-KW"/>
</dbReference>
<dbReference type="EMBL" id="UINC01011114">
    <property type="protein sequence ID" value="SVA49185.1"/>
    <property type="molecule type" value="Genomic_DNA"/>
</dbReference>